<name>A0A0K1PAF2_9BACT</name>
<evidence type="ECO:0008006" key="3">
    <source>
        <dbReference type="Google" id="ProtNLM"/>
    </source>
</evidence>
<proteinExistence type="predicted"/>
<dbReference type="STRING" id="1391653.AKJ08_0481"/>
<keyword evidence="2" id="KW-1185">Reference proteome</keyword>
<organism evidence="1 2">
    <name type="scientific">Vulgatibacter incomptus</name>
    <dbReference type="NCBI Taxonomy" id="1391653"/>
    <lineage>
        <taxon>Bacteria</taxon>
        <taxon>Pseudomonadati</taxon>
        <taxon>Myxococcota</taxon>
        <taxon>Myxococcia</taxon>
        <taxon>Myxococcales</taxon>
        <taxon>Cystobacterineae</taxon>
        <taxon>Vulgatibacteraceae</taxon>
        <taxon>Vulgatibacter</taxon>
    </lineage>
</organism>
<dbReference type="AlphaFoldDB" id="A0A0K1PAF2"/>
<dbReference type="EMBL" id="CP012332">
    <property type="protein sequence ID" value="AKU90094.1"/>
    <property type="molecule type" value="Genomic_DNA"/>
</dbReference>
<dbReference type="Proteomes" id="UP000055590">
    <property type="component" value="Chromosome"/>
</dbReference>
<dbReference type="KEGG" id="vin:AKJ08_0481"/>
<evidence type="ECO:0000313" key="1">
    <source>
        <dbReference type="EMBL" id="AKU90094.1"/>
    </source>
</evidence>
<accession>A0A0K1PAF2</accession>
<dbReference type="RefSeq" id="WP_050724594.1">
    <property type="nucleotide sequence ID" value="NZ_CP012332.1"/>
</dbReference>
<reference evidence="1 2" key="1">
    <citation type="submission" date="2015-08" db="EMBL/GenBank/DDBJ databases">
        <authorList>
            <person name="Babu N.S."/>
            <person name="Beckwith C.J."/>
            <person name="Beseler K.G."/>
            <person name="Brison A."/>
            <person name="Carone J.V."/>
            <person name="Caskin T.P."/>
            <person name="Diamond M."/>
            <person name="Durham M.E."/>
            <person name="Foxe J.M."/>
            <person name="Go M."/>
            <person name="Henderson B.A."/>
            <person name="Jones I.B."/>
            <person name="McGettigan J.A."/>
            <person name="Micheletti S.J."/>
            <person name="Nasrallah M.E."/>
            <person name="Ortiz D."/>
            <person name="Piller C.R."/>
            <person name="Privatt S.R."/>
            <person name="Schneider S.L."/>
            <person name="Sharp S."/>
            <person name="Smith T.C."/>
            <person name="Stanton J.D."/>
            <person name="Ullery H.E."/>
            <person name="Wilson R.J."/>
            <person name="Serrano M.G."/>
            <person name="Buck G."/>
            <person name="Lee V."/>
            <person name="Wang Y."/>
            <person name="Carvalho R."/>
            <person name="Voegtly L."/>
            <person name="Shi R."/>
            <person name="Duckworth R."/>
            <person name="Johnson A."/>
            <person name="Loviza R."/>
            <person name="Walstead R."/>
            <person name="Shah Z."/>
            <person name="Kiflezghi M."/>
            <person name="Wade K."/>
            <person name="Ball S.L."/>
            <person name="Bradley K.W."/>
            <person name="Asai D.J."/>
            <person name="Bowman C.A."/>
            <person name="Russell D.A."/>
            <person name="Pope W.H."/>
            <person name="Jacobs-Sera D."/>
            <person name="Hendrix R.W."/>
            <person name="Hatfull G.F."/>
        </authorList>
    </citation>
    <scope>NUCLEOTIDE SEQUENCE [LARGE SCALE GENOMIC DNA]</scope>
    <source>
        <strain evidence="1 2">DSM 27710</strain>
    </source>
</reference>
<protein>
    <recommendedName>
        <fullName evidence="3">Roadblock/LAMTOR2 domain-containing protein</fullName>
    </recommendedName>
</protein>
<sequence>MRELLTRAFEQVPGCIAAAVADSRGGVHAALPDTPSVVEKLELAAAAASCLFDASRVTHAVSPEAADAPSNELPREAVIVAADELHVFQRWNEDLVLIAVCTLDPRFLGKILSETRHLLSEARSATR</sequence>
<evidence type="ECO:0000313" key="2">
    <source>
        <dbReference type="Proteomes" id="UP000055590"/>
    </source>
</evidence>
<gene>
    <name evidence="1" type="ORF">AKJ08_0481</name>
</gene>